<evidence type="ECO:0000256" key="2">
    <source>
        <dbReference type="ARBA" id="ARBA00023043"/>
    </source>
</evidence>
<dbReference type="EMBL" id="HBIN01023116">
    <property type="protein sequence ID" value="CAE0447822.1"/>
    <property type="molecule type" value="Transcribed_RNA"/>
</dbReference>
<evidence type="ECO:0000256" key="3">
    <source>
        <dbReference type="PROSITE-ProRule" id="PRU00023"/>
    </source>
</evidence>
<feature type="coiled-coil region" evidence="4">
    <location>
        <begin position="1"/>
        <end position="28"/>
    </location>
</feature>
<feature type="repeat" description="ANK" evidence="3">
    <location>
        <begin position="384"/>
        <end position="416"/>
    </location>
</feature>
<organism evidence="5">
    <name type="scientific">Aplanochytrium stocchinoi</name>
    <dbReference type="NCBI Taxonomy" id="215587"/>
    <lineage>
        <taxon>Eukaryota</taxon>
        <taxon>Sar</taxon>
        <taxon>Stramenopiles</taxon>
        <taxon>Bigyra</taxon>
        <taxon>Labyrinthulomycetes</taxon>
        <taxon>Thraustochytrida</taxon>
        <taxon>Thraustochytriidae</taxon>
        <taxon>Aplanochytrium</taxon>
    </lineage>
</organism>
<dbReference type="Gene3D" id="1.25.40.20">
    <property type="entry name" value="Ankyrin repeat-containing domain"/>
    <property type="match status" value="2"/>
</dbReference>
<keyword evidence="4" id="KW-0175">Coiled coil</keyword>
<evidence type="ECO:0000256" key="4">
    <source>
        <dbReference type="SAM" id="Coils"/>
    </source>
</evidence>
<dbReference type="AlphaFoldDB" id="A0A7S3PR11"/>
<gene>
    <name evidence="5" type="ORF">ASTO00021_LOCUS17785</name>
</gene>
<reference evidence="5" key="1">
    <citation type="submission" date="2021-01" db="EMBL/GenBank/DDBJ databases">
        <authorList>
            <person name="Corre E."/>
            <person name="Pelletier E."/>
            <person name="Niang G."/>
            <person name="Scheremetjew M."/>
            <person name="Finn R."/>
            <person name="Kale V."/>
            <person name="Holt S."/>
            <person name="Cochrane G."/>
            <person name="Meng A."/>
            <person name="Brown T."/>
            <person name="Cohen L."/>
        </authorList>
    </citation>
    <scope>NUCLEOTIDE SEQUENCE</scope>
    <source>
        <strain evidence="5">GSBS06</strain>
    </source>
</reference>
<keyword evidence="2 3" id="KW-0040">ANK repeat</keyword>
<dbReference type="PROSITE" id="PS50088">
    <property type="entry name" value="ANK_REPEAT"/>
    <property type="match status" value="4"/>
</dbReference>
<feature type="repeat" description="ANK" evidence="3">
    <location>
        <begin position="451"/>
        <end position="483"/>
    </location>
</feature>
<protein>
    <submittedName>
        <fullName evidence="5">Uncharacterized protein</fullName>
    </submittedName>
</protein>
<evidence type="ECO:0000256" key="1">
    <source>
        <dbReference type="ARBA" id="ARBA00022737"/>
    </source>
</evidence>
<dbReference type="PANTHER" id="PTHR24171">
    <property type="entry name" value="ANKYRIN REPEAT DOMAIN-CONTAINING PROTEIN 39-RELATED"/>
    <property type="match status" value="1"/>
</dbReference>
<keyword evidence="1" id="KW-0677">Repeat</keyword>
<feature type="repeat" description="ANK" evidence="3">
    <location>
        <begin position="181"/>
        <end position="213"/>
    </location>
</feature>
<dbReference type="InterPro" id="IPR002110">
    <property type="entry name" value="Ankyrin_rpt"/>
</dbReference>
<accession>A0A7S3PR11</accession>
<feature type="repeat" description="ANK" evidence="3">
    <location>
        <begin position="115"/>
        <end position="147"/>
    </location>
</feature>
<feature type="coiled-coil region" evidence="4">
    <location>
        <begin position="284"/>
        <end position="311"/>
    </location>
</feature>
<dbReference type="SUPFAM" id="SSF48403">
    <property type="entry name" value="Ankyrin repeat"/>
    <property type="match status" value="2"/>
</dbReference>
<name>A0A7S3PR11_9STRA</name>
<dbReference type="SMART" id="SM00248">
    <property type="entry name" value="ANK"/>
    <property type="match status" value="7"/>
</dbReference>
<sequence>MQTLIHQNEVLEKEITELQKQLSDMKQQSVKPKDYRKKSVFQKTLGRKKKNKTAGMDKGDGRPVKILQLITKIHDLILAENFQQAQYLIQDNKKKLFPPKEAAGPKRAFNLKDGFGETVLMKAVRSGNLTVVEKLIDMGAKTDVSDNEGETALMMAAKYGKLGMVKLLAATANKDAKTKFTKKTALMMAAEAGHAEICQELLDHGADPSLENVDGKTALDLAAGVDKKTFKAINKVLKAQEYEDLDDSDVDNSEDEDELAMLLGGDYDEFEKAKKRTYSDDEKMKPLKEKNDELENTKRQLTIEINNLRSKRGPVDQWDKFRNLDKAERNKLLNADTRSQKEVNQILEFHDLVLAGDSSDTIVEIEKILNDKKKKSVKNKPDAFGETALMKATRQGYEDVLDILLLYNCDIDMRDNNGYSAVMKAAEFGKIGCLQKLTAAGANLDFATRKTKLTALMLAATWGHGEICKELIAEGANYDLRDSSNKKAEQMIKNEECRKIFEEAVADNPMNAPRIQI</sequence>
<evidence type="ECO:0000313" key="5">
    <source>
        <dbReference type="EMBL" id="CAE0447822.1"/>
    </source>
</evidence>
<proteinExistence type="predicted"/>
<dbReference type="PANTHER" id="PTHR24171:SF8">
    <property type="entry name" value="BRCA1-ASSOCIATED RING DOMAIN PROTEIN 1"/>
    <property type="match status" value="1"/>
</dbReference>
<dbReference type="InterPro" id="IPR036770">
    <property type="entry name" value="Ankyrin_rpt-contain_sf"/>
</dbReference>
<dbReference type="Pfam" id="PF12796">
    <property type="entry name" value="Ank_2"/>
    <property type="match status" value="2"/>
</dbReference>
<dbReference type="PROSITE" id="PS50297">
    <property type="entry name" value="ANK_REP_REGION"/>
    <property type="match status" value="4"/>
</dbReference>
<dbReference type="Pfam" id="PF13857">
    <property type="entry name" value="Ank_5"/>
    <property type="match status" value="1"/>
</dbReference>